<keyword evidence="4" id="KW-0472">Membrane</keyword>
<evidence type="ECO:0000256" key="1">
    <source>
        <dbReference type="ARBA" id="ARBA00004236"/>
    </source>
</evidence>
<dbReference type="InParanoid" id="D2I8U1"/>
<evidence type="ECO:0000256" key="7">
    <source>
        <dbReference type="ARBA" id="ARBA00038651"/>
    </source>
</evidence>
<keyword evidence="8" id="KW-0391">Immunity</keyword>
<accession>D2I8U1</accession>
<evidence type="ECO:0000256" key="6">
    <source>
        <dbReference type="ARBA" id="ARBA00023180"/>
    </source>
</evidence>
<dbReference type="PANTHER" id="PTHR19339:SF10">
    <property type="entry name" value="IG-LIKE DOMAIN-CONTAINING PROTEIN-RELATED"/>
    <property type="match status" value="1"/>
</dbReference>
<keyword evidence="8" id="KW-1064">Adaptive immunity</keyword>
<evidence type="ECO:0000259" key="9">
    <source>
        <dbReference type="PROSITE" id="PS50835"/>
    </source>
</evidence>
<comment type="subunit">
    <text evidence="7">Alpha-beta TR is a heterodimer composed of an alpha and beta chain; disulfide-linked. The alpha-beta TR is associated with the transmembrane signaling CD3 coreceptor proteins to form the TR-CD3 (TcR or TCR). The assembly of alpha-beta TR heterodimers with CD3 occurs in the endoplasmic reticulum where a single alpha-beta TR heterodimer associates with one CD3D-CD3E heterodimer, one CD3G-CD3E heterodimer and one CD247 homodimer forming a stable octameric structure. CD3D-CD3E and CD3G-CD3E heterodimers preferentially associate with TR alpha and TR beta chains, respectively. The association of the CD247 homodimer is the last step of TcR assembly in the endoplasmic reticulum and is required for transport to the cell surface.</text>
</comment>
<dbReference type="InterPro" id="IPR007110">
    <property type="entry name" value="Ig-like_dom"/>
</dbReference>
<dbReference type="InterPro" id="IPR013783">
    <property type="entry name" value="Ig-like_fold"/>
</dbReference>
<dbReference type="EMBL" id="GL206555">
    <property type="protein sequence ID" value="EFB12814.1"/>
    <property type="molecule type" value="Genomic_DNA"/>
</dbReference>
<dbReference type="PANTHER" id="PTHR19339">
    <property type="entry name" value="T CELL RECEPTOR ALPHA VARIABLE 39"/>
    <property type="match status" value="1"/>
</dbReference>
<evidence type="ECO:0000256" key="8">
    <source>
        <dbReference type="ARBA" id="ARBA00043266"/>
    </source>
</evidence>
<dbReference type="Pfam" id="PF07686">
    <property type="entry name" value="V-set"/>
    <property type="match status" value="1"/>
</dbReference>
<organism evidence="10">
    <name type="scientific">Ailuropoda melanoleuca</name>
    <name type="common">Giant panda</name>
    <dbReference type="NCBI Taxonomy" id="9646"/>
    <lineage>
        <taxon>Eukaryota</taxon>
        <taxon>Metazoa</taxon>
        <taxon>Chordata</taxon>
        <taxon>Craniata</taxon>
        <taxon>Vertebrata</taxon>
        <taxon>Euteleostomi</taxon>
        <taxon>Mammalia</taxon>
        <taxon>Eutheria</taxon>
        <taxon>Laurasiatheria</taxon>
        <taxon>Carnivora</taxon>
        <taxon>Caniformia</taxon>
        <taxon>Ursidae</taxon>
        <taxon>Ailuropoda</taxon>
    </lineage>
</organism>
<keyword evidence="2" id="KW-1003">Cell membrane</keyword>
<evidence type="ECO:0000256" key="4">
    <source>
        <dbReference type="ARBA" id="ARBA00023136"/>
    </source>
</evidence>
<dbReference type="InterPro" id="IPR013106">
    <property type="entry name" value="Ig_V-set"/>
</dbReference>
<dbReference type="InterPro" id="IPR051896">
    <property type="entry name" value="TCR_alpha_variable"/>
</dbReference>
<dbReference type="InterPro" id="IPR036179">
    <property type="entry name" value="Ig-like_dom_sf"/>
</dbReference>
<dbReference type="SMART" id="SM00406">
    <property type="entry name" value="IGv"/>
    <property type="match status" value="1"/>
</dbReference>
<evidence type="ECO:0000256" key="2">
    <source>
        <dbReference type="ARBA" id="ARBA00022475"/>
    </source>
</evidence>
<evidence type="ECO:0000256" key="3">
    <source>
        <dbReference type="ARBA" id="ARBA00022729"/>
    </source>
</evidence>
<name>D2I8U1_AILME</name>
<feature type="non-terminal residue" evidence="10">
    <location>
        <position position="101"/>
    </location>
</feature>
<keyword evidence="5" id="KW-1015">Disulfide bond</keyword>
<reference evidence="10" key="1">
    <citation type="journal article" date="2010" name="Nature">
        <title>The sequence and de novo assembly of the giant panda genome.</title>
        <authorList>
            <person name="Li R."/>
            <person name="Fan W."/>
            <person name="Tian G."/>
            <person name="Zhu H."/>
            <person name="He L."/>
            <person name="Cai J."/>
            <person name="Huang Q."/>
            <person name="Cai Q."/>
            <person name="Li B."/>
            <person name="Bai Y."/>
            <person name="Zhang Z."/>
            <person name="Zhang Y."/>
            <person name="Wang W."/>
            <person name="Li J."/>
            <person name="Wei F."/>
            <person name="Li H."/>
            <person name="Jian M."/>
            <person name="Li J."/>
            <person name="Zhang Z."/>
            <person name="Nielsen R."/>
            <person name="Li D."/>
            <person name="Gu W."/>
            <person name="Yang Z."/>
            <person name="Xuan Z."/>
            <person name="Ryder O.A."/>
            <person name="Leung F.C."/>
            <person name="Zhou Y."/>
            <person name="Cao J."/>
            <person name="Sun X."/>
            <person name="Fu Y."/>
            <person name="Fang X."/>
            <person name="Guo X."/>
            <person name="Wang B."/>
            <person name="Hou R."/>
            <person name="Shen F."/>
            <person name="Mu B."/>
            <person name="Ni P."/>
            <person name="Lin R."/>
            <person name="Qian W."/>
            <person name="Wang G."/>
            <person name="Yu C."/>
            <person name="Nie W."/>
            <person name="Wang J."/>
            <person name="Wu Z."/>
            <person name="Liang H."/>
            <person name="Min J."/>
            <person name="Wu Q."/>
            <person name="Cheng S."/>
            <person name="Ruan J."/>
            <person name="Wang M."/>
            <person name="Shi Z."/>
            <person name="Wen M."/>
            <person name="Liu B."/>
            <person name="Ren X."/>
            <person name="Zheng H."/>
            <person name="Dong D."/>
            <person name="Cook K."/>
            <person name="Shan G."/>
            <person name="Zhang H."/>
            <person name="Kosiol C."/>
            <person name="Xie X."/>
            <person name="Lu Z."/>
            <person name="Zheng H."/>
            <person name="Li Y."/>
            <person name="Steiner C.C."/>
            <person name="Lam T.T."/>
            <person name="Lin S."/>
            <person name="Zhang Q."/>
            <person name="Li G."/>
            <person name="Tian J."/>
            <person name="Gong T."/>
            <person name="Liu H."/>
            <person name="Zhang D."/>
            <person name="Fang L."/>
            <person name="Ye C."/>
            <person name="Zhang J."/>
            <person name="Hu W."/>
            <person name="Xu A."/>
            <person name="Ren Y."/>
            <person name="Zhang G."/>
            <person name="Bruford M.W."/>
            <person name="Li Q."/>
            <person name="Ma L."/>
            <person name="Guo Y."/>
            <person name="An N."/>
            <person name="Hu Y."/>
            <person name="Zheng Y."/>
            <person name="Shi Y."/>
            <person name="Li Z."/>
            <person name="Liu Q."/>
            <person name="Chen Y."/>
            <person name="Zhao J."/>
            <person name="Qu N."/>
            <person name="Zhao S."/>
            <person name="Tian F."/>
            <person name="Wang X."/>
            <person name="Wang H."/>
            <person name="Xu L."/>
            <person name="Liu X."/>
            <person name="Vinar T."/>
            <person name="Wang Y."/>
            <person name="Lam T.W."/>
            <person name="Yiu S.M."/>
            <person name="Liu S."/>
            <person name="Zhang H."/>
            <person name="Li D."/>
            <person name="Huang Y."/>
            <person name="Wang X."/>
            <person name="Yang G."/>
            <person name="Jiang Z."/>
            <person name="Wang J."/>
            <person name="Qin N."/>
            <person name="Li L."/>
            <person name="Li J."/>
            <person name="Bolund L."/>
            <person name="Kristiansen K."/>
            <person name="Wong G.K."/>
            <person name="Olson M."/>
            <person name="Zhang X."/>
            <person name="Li S."/>
            <person name="Yang H."/>
            <person name="Wang J."/>
            <person name="Wang J."/>
        </authorList>
    </citation>
    <scope>NUCLEOTIDE SEQUENCE [LARGE SCALE GENOMIC DNA]</scope>
</reference>
<dbReference type="PROSITE" id="PS50835">
    <property type="entry name" value="IG_LIKE"/>
    <property type="match status" value="1"/>
</dbReference>
<feature type="non-terminal residue" evidence="10">
    <location>
        <position position="1"/>
    </location>
</feature>
<keyword evidence="6" id="KW-0325">Glycoprotein</keyword>
<dbReference type="AlphaFoldDB" id="D2I8U1"/>
<proteinExistence type="predicted"/>
<keyword evidence="3" id="KW-0732">Signal</keyword>
<sequence>LAFCLCLGVNSQQEQYYQVLTIQEGENATMNCSYKTSISSLQWYRQDSVRGFVQLILIRSNEREKHSGRLQVTLNNSIKSCSLSIMASQTTDTATYVCAME</sequence>
<protein>
    <recommendedName>
        <fullName evidence="9">Ig-like domain-containing protein</fullName>
    </recommendedName>
</protein>
<evidence type="ECO:0000313" key="10">
    <source>
        <dbReference type="EMBL" id="EFB12814.1"/>
    </source>
</evidence>
<keyword evidence="8" id="KW-1279">T cell receptor</keyword>
<dbReference type="GO" id="GO:0042101">
    <property type="term" value="C:T cell receptor complex"/>
    <property type="evidence" value="ECO:0007669"/>
    <property type="project" value="UniProtKB-KW"/>
</dbReference>
<dbReference type="Gene3D" id="2.60.40.10">
    <property type="entry name" value="Immunoglobulins"/>
    <property type="match status" value="1"/>
</dbReference>
<comment type="subcellular location">
    <subcellularLocation>
        <location evidence="1">Cell membrane</location>
    </subcellularLocation>
</comment>
<gene>
    <name evidence="10" type="ORF">PANDA_022545</name>
</gene>
<dbReference type="SUPFAM" id="SSF48726">
    <property type="entry name" value="Immunoglobulin"/>
    <property type="match status" value="1"/>
</dbReference>
<feature type="domain" description="Ig-like" evidence="9">
    <location>
        <begin position="14"/>
        <end position="101"/>
    </location>
</feature>
<evidence type="ECO:0000256" key="5">
    <source>
        <dbReference type="ARBA" id="ARBA00023157"/>
    </source>
</evidence>